<reference evidence="3" key="1">
    <citation type="submission" date="2011-07" db="EMBL/GenBank/DDBJ databases">
        <title>Divergent evolution of antigenic variation in African trypanosomes.</title>
        <authorList>
            <person name="Jackson A.P."/>
            <person name="Berry A."/>
            <person name="Allison H.C."/>
            <person name="Burton P."/>
            <person name="Anderson J."/>
            <person name="Aslett M."/>
            <person name="Brown R."/>
            <person name="Corton N."/>
            <person name="Harris D."/>
            <person name="Hauser H."/>
            <person name="Gamble J."/>
            <person name="Gilderthorp R."/>
            <person name="McQuillan J."/>
            <person name="Quail M.A."/>
            <person name="Sanders M."/>
            <person name="Van Tonder A."/>
            <person name="Ginger M.L."/>
            <person name="Donelson J.E."/>
            <person name="Field M.C."/>
            <person name="Barry J.D."/>
            <person name="Berriman M."/>
            <person name="Hertz-Fowler C."/>
        </authorList>
    </citation>
    <scope>NUCLEOTIDE SEQUENCE [LARGE SCALE GENOMIC DNA]</scope>
    <source>
        <strain evidence="3">IL3000</strain>
    </source>
</reference>
<feature type="compositionally biased region" description="Basic residues" evidence="1">
    <location>
        <begin position="27"/>
        <end position="40"/>
    </location>
</feature>
<protein>
    <submittedName>
        <fullName evidence="2">Uncharacterized protein</fullName>
    </submittedName>
</protein>
<name>F9WHA7_TRYCI</name>
<gene>
    <name evidence="2" type="ORF">TCIL3000_0_16030</name>
</gene>
<accession>F9WHA7</accession>
<proteinExistence type="predicted"/>
<sequence length="135" mass="15919">MIFGWECYYTKAHHHTTPAEVSVRNKLKNRRKKVRKKNKQTNKGGKIHSNGMGESELKPQTRQLLRGTKNIKDKVTPIRQVEETQAATLHRKFLKLTKRREKKRSLHTPHKRQGTSVYSKLIPRNKHTGMIERCR</sequence>
<reference evidence="2 3" key="2">
    <citation type="journal article" date="2012" name="Proc. Natl. Acad. Sci. U.S.A.">
        <title>Antigenic diversity is generated by distinct evolutionary mechanisms in African trypanosome species.</title>
        <authorList>
            <person name="Jackson A.P."/>
            <person name="Berry A."/>
            <person name="Aslett M."/>
            <person name="Allison H.C."/>
            <person name="Burton P."/>
            <person name="Vavrova-Anderson J."/>
            <person name="Brown R."/>
            <person name="Browne H."/>
            <person name="Corton N."/>
            <person name="Hauser H."/>
            <person name="Gamble J."/>
            <person name="Gilderthorp R."/>
            <person name="Marcello L."/>
            <person name="McQuillan J."/>
            <person name="Otto T.D."/>
            <person name="Quail M.A."/>
            <person name="Sanders M.J."/>
            <person name="van Tonder A."/>
            <person name="Ginger M.L."/>
            <person name="Field M.C."/>
            <person name="Barry J.D."/>
            <person name="Hertz-Fowler C."/>
            <person name="Berriman M."/>
        </authorList>
    </citation>
    <scope>NUCLEOTIDE SEQUENCE [LARGE SCALE GENOMIC DNA]</scope>
    <source>
        <strain evidence="2 3">IL3000</strain>
    </source>
</reference>
<dbReference type="EMBL" id="CAEQ01002405">
    <property type="protein sequence ID" value="CCD16697.1"/>
    <property type="molecule type" value="Genomic_DNA"/>
</dbReference>
<evidence type="ECO:0000313" key="3">
    <source>
        <dbReference type="Proteomes" id="UP000000702"/>
    </source>
</evidence>
<keyword evidence="3" id="KW-1185">Reference proteome</keyword>
<organism evidence="2 3">
    <name type="scientific">Trypanosoma congolense (strain IL3000)</name>
    <dbReference type="NCBI Taxonomy" id="1068625"/>
    <lineage>
        <taxon>Eukaryota</taxon>
        <taxon>Discoba</taxon>
        <taxon>Euglenozoa</taxon>
        <taxon>Kinetoplastea</taxon>
        <taxon>Metakinetoplastina</taxon>
        <taxon>Trypanosomatida</taxon>
        <taxon>Trypanosomatidae</taxon>
        <taxon>Trypanosoma</taxon>
        <taxon>Nannomonas</taxon>
    </lineage>
</organism>
<dbReference type="Proteomes" id="UP000000702">
    <property type="component" value="Unassembled WGS sequence"/>
</dbReference>
<feature type="region of interest" description="Disordered" evidence="1">
    <location>
        <begin position="27"/>
        <end position="72"/>
    </location>
</feature>
<comment type="caution">
    <text evidence="2">The sequence shown here is derived from an EMBL/GenBank/DDBJ whole genome shotgun (WGS) entry which is preliminary data.</text>
</comment>
<evidence type="ECO:0000256" key="1">
    <source>
        <dbReference type="SAM" id="MobiDB-lite"/>
    </source>
</evidence>
<evidence type="ECO:0000313" key="2">
    <source>
        <dbReference type="EMBL" id="CCD16697.1"/>
    </source>
</evidence>
<dbReference type="AlphaFoldDB" id="F9WHA7"/>